<organism evidence="1 2">
    <name type="scientific">Asbolus verrucosus</name>
    <name type="common">Desert ironclad beetle</name>
    <dbReference type="NCBI Taxonomy" id="1661398"/>
    <lineage>
        <taxon>Eukaryota</taxon>
        <taxon>Metazoa</taxon>
        <taxon>Ecdysozoa</taxon>
        <taxon>Arthropoda</taxon>
        <taxon>Hexapoda</taxon>
        <taxon>Insecta</taxon>
        <taxon>Pterygota</taxon>
        <taxon>Neoptera</taxon>
        <taxon>Endopterygota</taxon>
        <taxon>Coleoptera</taxon>
        <taxon>Polyphaga</taxon>
        <taxon>Cucujiformia</taxon>
        <taxon>Tenebrionidae</taxon>
        <taxon>Pimeliinae</taxon>
        <taxon>Asbolus</taxon>
    </lineage>
</organism>
<comment type="caution">
    <text evidence="1">The sequence shown here is derived from an EMBL/GenBank/DDBJ whole genome shotgun (WGS) entry which is preliminary data.</text>
</comment>
<dbReference type="AlphaFoldDB" id="A0A482W8E5"/>
<evidence type="ECO:0000313" key="1">
    <source>
        <dbReference type="EMBL" id="RZC41422.1"/>
    </source>
</evidence>
<dbReference type="EMBL" id="QDEB01017317">
    <property type="protein sequence ID" value="RZC41422.1"/>
    <property type="molecule type" value="Genomic_DNA"/>
</dbReference>
<dbReference type="OrthoDB" id="7701049at2759"/>
<feature type="non-terminal residue" evidence="1">
    <location>
        <position position="112"/>
    </location>
</feature>
<gene>
    <name evidence="1" type="ORF">BDFB_009936</name>
</gene>
<dbReference type="Proteomes" id="UP000292052">
    <property type="component" value="Unassembled WGS sequence"/>
</dbReference>
<keyword evidence="2" id="KW-1185">Reference proteome</keyword>
<sequence length="112" mass="13404">MLSVKQQIERDYKRHITLGQQSIKNDPKEFWIFIRSKKGMTRIPGRMFLDGINISQPQEIVENLDFFHKEYFNKYLAWIHGHSTVTNLCSVTQYISDNLECLRILLTRLFMH</sequence>
<accession>A0A482W8E5</accession>
<proteinExistence type="predicted"/>
<protein>
    <submittedName>
        <fullName evidence="1">Uncharacterized protein</fullName>
    </submittedName>
</protein>
<reference evidence="1 2" key="1">
    <citation type="submission" date="2017-03" db="EMBL/GenBank/DDBJ databases">
        <title>Genome of the blue death feigning beetle - Asbolus verrucosus.</title>
        <authorList>
            <person name="Rider S.D."/>
        </authorList>
    </citation>
    <scope>NUCLEOTIDE SEQUENCE [LARGE SCALE GENOMIC DNA]</scope>
    <source>
        <strain evidence="1">Butters</strain>
        <tissue evidence="1">Head and leg muscle</tissue>
    </source>
</reference>
<evidence type="ECO:0000313" key="2">
    <source>
        <dbReference type="Proteomes" id="UP000292052"/>
    </source>
</evidence>
<name>A0A482W8E5_ASBVE</name>